<name>A0AAD7CMZ1_MYCRO</name>
<dbReference type="Proteomes" id="UP001221757">
    <property type="component" value="Unassembled WGS sequence"/>
</dbReference>
<gene>
    <name evidence="1" type="ORF">B0H17DRAFT_388431</name>
</gene>
<reference evidence="1" key="1">
    <citation type="submission" date="2023-03" db="EMBL/GenBank/DDBJ databases">
        <title>Massive genome expansion in bonnet fungi (Mycena s.s.) driven by repeated elements and novel gene families across ecological guilds.</title>
        <authorList>
            <consortium name="Lawrence Berkeley National Laboratory"/>
            <person name="Harder C.B."/>
            <person name="Miyauchi S."/>
            <person name="Viragh M."/>
            <person name="Kuo A."/>
            <person name="Thoen E."/>
            <person name="Andreopoulos B."/>
            <person name="Lu D."/>
            <person name="Skrede I."/>
            <person name="Drula E."/>
            <person name="Henrissat B."/>
            <person name="Morin E."/>
            <person name="Kohler A."/>
            <person name="Barry K."/>
            <person name="LaButti K."/>
            <person name="Morin E."/>
            <person name="Salamov A."/>
            <person name="Lipzen A."/>
            <person name="Mereny Z."/>
            <person name="Hegedus B."/>
            <person name="Baldrian P."/>
            <person name="Stursova M."/>
            <person name="Weitz H."/>
            <person name="Taylor A."/>
            <person name="Grigoriev I.V."/>
            <person name="Nagy L.G."/>
            <person name="Martin F."/>
            <person name="Kauserud H."/>
        </authorList>
    </citation>
    <scope>NUCLEOTIDE SEQUENCE</scope>
    <source>
        <strain evidence="1">CBHHK067</strain>
    </source>
</reference>
<dbReference type="AlphaFoldDB" id="A0AAD7CMZ1"/>
<proteinExistence type="predicted"/>
<evidence type="ECO:0000313" key="1">
    <source>
        <dbReference type="EMBL" id="KAJ7654174.1"/>
    </source>
</evidence>
<protein>
    <submittedName>
        <fullName evidence="1">Uncharacterized protein</fullName>
    </submittedName>
</protein>
<comment type="caution">
    <text evidence="1">The sequence shown here is derived from an EMBL/GenBank/DDBJ whole genome shotgun (WGS) entry which is preliminary data.</text>
</comment>
<keyword evidence="2" id="KW-1185">Reference proteome</keyword>
<dbReference type="EMBL" id="JARKIE010000327">
    <property type="protein sequence ID" value="KAJ7654174.1"/>
    <property type="molecule type" value="Genomic_DNA"/>
</dbReference>
<accession>A0AAD7CMZ1</accession>
<organism evidence="1 2">
    <name type="scientific">Mycena rosella</name>
    <name type="common">Pink bonnet</name>
    <name type="synonym">Agaricus rosellus</name>
    <dbReference type="NCBI Taxonomy" id="1033263"/>
    <lineage>
        <taxon>Eukaryota</taxon>
        <taxon>Fungi</taxon>
        <taxon>Dikarya</taxon>
        <taxon>Basidiomycota</taxon>
        <taxon>Agaricomycotina</taxon>
        <taxon>Agaricomycetes</taxon>
        <taxon>Agaricomycetidae</taxon>
        <taxon>Agaricales</taxon>
        <taxon>Marasmiineae</taxon>
        <taxon>Mycenaceae</taxon>
        <taxon>Mycena</taxon>
    </lineage>
</organism>
<evidence type="ECO:0000313" key="2">
    <source>
        <dbReference type="Proteomes" id="UP001221757"/>
    </source>
</evidence>
<sequence length="263" mass="28783">MSHAMASAMASVLTIGLVDEKTLRTLFRIPLPGYEGEDYGVPFSKTIPAGTASAWRLMDVVRLAGVSLGVLAFPSEFPSEKIPSSISWISAHTTPTDQIDRSPEWANETVEKWSGREIWLRIHGGNHSSEPVMKDQKELVEKLILRIAAVSDFKVLDSRHDLSKSFEAAHRKSAYTCELSGELLGTEIMHIVPFHMGSGVLSSIFQAVEEQGARVWAETAIQASLAAAPPIRTIAMWRYFKPPFPLTLVQSIPPGGSSTTPLT</sequence>